<evidence type="ECO:0000256" key="1">
    <source>
        <dbReference type="SAM" id="SignalP"/>
    </source>
</evidence>
<dbReference type="Pfam" id="PF00561">
    <property type="entry name" value="Abhydrolase_1"/>
    <property type="match status" value="1"/>
</dbReference>
<name>A0ABU6K2L0_9RHOO</name>
<keyword evidence="3" id="KW-0378">Hydrolase</keyword>
<accession>A0ABU6K2L0</accession>
<evidence type="ECO:0000313" key="3">
    <source>
        <dbReference type="EMBL" id="MEC5385885.1"/>
    </source>
</evidence>
<reference evidence="3 4" key="1">
    <citation type="submission" date="2024-01" db="EMBL/GenBank/DDBJ databases">
        <title>Uliginosibacterium soil sp. nov.</title>
        <authorList>
            <person name="Lv Y."/>
        </authorList>
    </citation>
    <scope>NUCLEOTIDE SEQUENCE [LARGE SCALE GENOMIC DNA]</scope>
    <source>
        <strain evidence="3 4">H3</strain>
    </source>
</reference>
<dbReference type="SUPFAM" id="SSF53474">
    <property type="entry name" value="alpha/beta-Hydrolases"/>
    <property type="match status" value="1"/>
</dbReference>
<gene>
    <name evidence="3" type="ORF">VVD49_09125</name>
</gene>
<dbReference type="EMBL" id="JAYXHS010000001">
    <property type="protein sequence ID" value="MEC5385885.1"/>
    <property type="molecule type" value="Genomic_DNA"/>
</dbReference>
<feature type="chain" id="PRO_5045176136" evidence="1">
    <location>
        <begin position="24"/>
        <end position="258"/>
    </location>
</feature>
<organism evidence="3 4">
    <name type="scientific">Uliginosibacterium silvisoli</name>
    <dbReference type="NCBI Taxonomy" id="3114758"/>
    <lineage>
        <taxon>Bacteria</taxon>
        <taxon>Pseudomonadati</taxon>
        <taxon>Pseudomonadota</taxon>
        <taxon>Betaproteobacteria</taxon>
        <taxon>Rhodocyclales</taxon>
        <taxon>Zoogloeaceae</taxon>
        <taxon>Uliginosibacterium</taxon>
    </lineage>
</organism>
<evidence type="ECO:0000313" key="4">
    <source>
        <dbReference type="Proteomes" id="UP001331561"/>
    </source>
</evidence>
<keyword evidence="1" id="KW-0732">Signal</keyword>
<comment type="caution">
    <text evidence="3">The sequence shown here is derived from an EMBL/GenBank/DDBJ whole genome shotgun (WGS) entry which is preliminary data.</text>
</comment>
<feature type="signal peptide" evidence="1">
    <location>
        <begin position="1"/>
        <end position="23"/>
    </location>
</feature>
<feature type="domain" description="AB hydrolase-1" evidence="2">
    <location>
        <begin position="118"/>
        <end position="179"/>
    </location>
</feature>
<keyword evidence="4" id="KW-1185">Reference proteome</keyword>
<dbReference type="InterPro" id="IPR000073">
    <property type="entry name" value="AB_hydrolase_1"/>
</dbReference>
<evidence type="ECO:0000259" key="2">
    <source>
        <dbReference type="Pfam" id="PF00561"/>
    </source>
</evidence>
<sequence>MSWHRRLTLALALTIPVFHTVYAADSVETIELASGGTQKYAVFRNDDGKPVTRLMALFTGGDGEAHVGLLDGSPVFVGRGFMVDGRRLFLREGTAVAVIDSPSSMPKMAAKYRQEETYLAGTEKALDAFRAQFPTARLYLIGHSNGSISAMALASRMKERVAGVVSLGGVIRRSEDFGDIKLAQPILFMHHRKDACASPTYSAAFIDLYHPIFVEDIGAYFPSRCGPYSAHHFHGQEGAVVDTIYRWLNGATLTESIR</sequence>
<dbReference type="RefSeq" id="WP_327598829.1">
    <property type="nucleotide sequence ID" value="NZ_JAYXHS010000001.1"/>
</dbReference>
<dbReference type="GO" id="GO:0016787">
    <property type="term" value="F:hydrolase activity"/>
    <property type="evidence" value="ECO:0007669"/>
    <property type="project" value="UniProtKB-KW"/>
</dbReference>
<dbReference type="InterPro" id="IPR029058">
    <property type="entry name" value="AB_hydrolase_fold"/>
</dbReference>
<proteinExistence type="predicted"/>
<dbReference type="Proteomes" id="UP001331561">
    <property type="component" value="Unassembled WGS sequence"/>
</dbReference>
<protein>
    <submittedName>
        <fullName evidence="3">Alpha/beta fold hydrolase</fullName>
    </submittedName>
</protein>
<dbReference type="Gene3D" id="3.40.50.1820">
    <property type="entry name" value="alpha/beta hydrolase"/>
    <property type="match status" value="1"/>
</dbReference>